<comment type="similarity">
    <text evidence="2">Belongs to the Nudix hydrolase family.</text>
</comment>
<dbReference type="InterPro" id="IPR020084">
    <property type="entry name" value="NUDIX_hydrolase_CS"/>
</dbReference>
<dbReference type="EC" id="3.6.1.55" evidence="11"/>
<keyword evidence="14" id="KW-1185">Reference proteome</keyword>
<dbReference type="InterPro" id="IPR000086">
    <property type="entry name" value="NUDIX_hydrolase_dom"/>
</dbReference>
<dbReference type="CDD" id="cd04693">
    <property type="entry name" value="NUDIX_Hydrolase"/>
    <property type="match status" value="1"/>
</dbReference>
<dbReference type="EMBL" id="JACOPB010000001">
    <property type="protein sequence ID" value="MBC5706506.1"/>
    <property type="molecule type" value="Genomic_DNA"/>
</dbReference>
<dbReference type="PROSITE" id="PS51462">
    <property type="entry name" value="NUDIX"/>
    <property type="match status" value="1"/>
</dbReference>
<dbReference type="InterPro" id="IPR047127">
    <property type="entry name" value="MutT-like"/>
</dbReference>
<comment type="catalytic activity">
    <reaction evidence="10">
        <text>8-oxo-dGTP + H2O = 8-oxo-dGMP + diphosphate + H(+)</text>
        <dbReference type="Rhea" id="RHEA:31575"/>
        <dbReference type="ChEBI" id="CHEBI:15377"/>
        <dbReference type="ChEBI" id="CHEBI:15378"/>
        <dbReference type="ChEBI" id="CHEBI:33019"/>
        <dbReference type="ChEBI" id="CHEBI:63224"/>
        <dbReference type="ChEBI" id="CHEBI:77896"/>
        <dbReference type="EC" id="3.6.1.55"/>
    </reaction>
</comment>
<reference evidence="13 14" key="1">
    <citation type="submission" date="2020-08" db="EMBL/GenBank/DDBJ databases">
        <title>Genome public.</title>
        <authorList>
            <person name="Liu C."/>
            <person name="Sun Q."/>
        </authorList>
    </citation>
    <scope>NUCLEOTIDE SEQUENCE [LARGE SCALE GENOMIC DNA]</scope>
    <source>
        <strain evidence="13 14">NSJ-66</strain>
    </source>
</reference>
<evidence type="ECO:0000256" key="5">
    <source>
        <dbReference type="ARBA" id="ARBA00022723"/>
    </source>
</evidence>
<evidence type="ECO:0000256" key="4">
    <source>
        <dbReference type="ARBA" id="ARBA00022705"/>
    </source>
</evidence>
<keyword evidence="9" id="KW-0234">DNA repair</keyword>
<gene>
    <name evidence="13" type="ORF">H8S75_00855</name>
</gene>
<keyword evidence="5" id="KW-0479">Metal-binding</keyword>
<keyword evidence="4" id="KW-0235">DNA replication</keyword>
<evidence type="ECO:0000259" key="12">
    <source>
        <dbReference type="PROSITE" id="PS51462"/>
    </source>
</evidence>
<dbReference type="Gene3D" id="3.90.79.10">
    <property type="entry name" value="Nucleoside Triphosphate Pyrophosphohydrolase"/>
    <property type="match status" value="1"/>
</dbReference>
<accession>A0ABR7H077</accession>
<name>A0ABR7H077_9FIRM</name>
<evidence type="ECO:0000256" key="8">
    <source>
        <dbReference type="ARBA" id="ARBA00022842"/>
    </source>
</evidence>
<keyword evidence="7" id="KW-0378">Hydrolase</keyword>
<evidence type="ECO:0000256" key="1">
    <source>
        <dbReference type="ARBA" id="ARBA00001946"/>
    </source>
</evidence>
<keyword evidence="3" id="KW-0515">Mutator protein</keyword>
<evidence type="ECO:0000256" key="11">
    <source>
        <dbReference type="ARBA" id="ARBA00038905"/>
    </source>
</evidence>
<protein>
    <recommendedName>
        <fullName evidence="11">8-oxo-dGTP diphosphatase</fullName>
        <ecNumber evidence="11">3.6.1.55</ecNumber>
    </recommendedName>
</protein>
<evidence type="ECO:0000256" key="6">
    <source>
        <dbReference type="ARBA" id="ARBA00022763"/>
    </source>
</evidence>
<evidence type="ECO:0000256" key="7">
    <source>
        <dbReference type="ARBA" id="ARBA00022801"/>
    </source>
</evidence>
<evidence type="ECO:0000256" key="2">
    <source>
        <dbReference type="ARBA" id="ARBA00005582"/>
    </source>
</evidence>
<dbReference type="SUPFAM" id="SSF55811">
    <property type="entry name" value="Nudix"/>
    <property type="match status" value="1"/>
</dbReference>
<feature type="domain" description="Nudix hydrolase" evidence="12">
    <location>
        <begin position="29"/>
        <end position="137"/>
    </location>
</feature>
<dbReference type="PANTHER" id="PTHR47707">
    <property type="entry name" value="8-OXO-DGTP DIPHOSPHATASE"/>
    <property type="match status" value="1"/>
</dbReference>
<evidence type="ECO:0000313" key="13">
    <source>
        <dbReference type="EMBL" id="MBC5706506.1"/>
    </source>
</evidence>
<evidence type="ECO:0000313" key="14">
    <source>
        <dbReference type="Proteomes" id="UP000634672"/>
    </source>
</evidence>
<organism evidence="13 14">
    <name type="scientific">Hungatella hominis</name>
    <dbReference type="NCBI Taxonomy" id="2763050"/>
    <lineage>
        <taxon>Bacteria</taxon>
        <taxon>Bacillati</taxon>
        <taxon>Bacillota</taxon>
        <taxon>Clostridia</taxon>
        <taxon>Lachnospirales</taxon>
        <taxon>Lachnospiraceae</taxon>
        <taxon>Hungatella</taxon>
    </lineage>
</organism>
<proteinExistence type="inferred from homology"/>
<keyword evidence="6" id="KW-0227">DNA damage</keyword>
<dbReference type="InterPro" id="IPR015797">
    <property type="entry name" value="NUDIX_hydrolase-like_dom_sf"/>
</dbReference>
<dbReference type="Proteomes" id="UP000634672">
    <property type="component" value="Unassembled WGS sequence"/>
</dbReference>
<comment type="caution">
    <text evidence="13">The sequence shown here is derived from an EMBL/GenBank/DDBJ whole genome shotgun (WGS) entry which is preliminary data.</text>
</comment>
<evidence type="ECO:0000256" key="3">
    <source>
        <dbReference type="ARBA" id="ARBA00022457"/>
    </source>
</evidence>
<sequence>MAELWDLYDITRKKTGATVERGQTIPDGSYHLVVSVWIRNRHGEFLLSQRHPDKPYPLYWECTGGSVLAGESSLEGAVREVREELGLVLEPGHGRLLLQTRRERFQDLYDVWLFHADTPVSCLRLQDTEFERSSNMK</sequence>
<dbReference type="Pfam" id="PF00293">
    <property type="entry name" value="NUDIX"/>
    <property type="match status" value="1"/>
</dbReference>
<dbReference type="PROSITE" id="PS00893">
    <property type="entry name" value="NUDIX_BOX"/>
    <property type="match status" value="1"/>
</dbReference>
<dbReference type="PANTHER" id="PTHR47707:SF1">
    <property type="entry name" value="NUDIX HYDROLASE FAMILY PROTEIN"/>
    <property type="match status" value="1"/>
</dbReference>
<evidence type="ECO:0000256" key="10">
    <source>
        <dbReference type="ARBA" id="ARBA00035861"/>
    </source>
</evidence>
<keyword evidence="8" id="KW-0460">Magnesium</keyword>
<evidence type="ECO:0000256" key="9">
    <source>
        <dbReference type="ARBA" id="ARBA00023204"/>
    </source>
</evidence>
<comment type="cofactor">
    <cofactor evidence="1">
        <name>Mg(2+)</name>
        <dbReference type="ChEBI" id="CHEBI:18420"/>
    </cofactor>
</comment>